<sequence>MHGVDFDNLLDRLKGRVDRAFGYPALRRRFRKVHGHDPDLRNPKGYAEKVQWRKLNDRNPLFPIAADKLRCREFLRDVLGNTRADAILPQLLHHTDDPDTLPFDRMREGAVIKGSHGSGWCVFCTPGQLLDEAAIRATCRTWLRRRHFGAHMQEWLYSQIPPRIIVEELLGDADAGRPLDLKVHMFGEKIGLIAVFDFRGHPQKQGFYTEYWEESEIRQIAPPRDDLPPLERPPYLEEVCGIAREIGAYFDSVRVDFLIMPDRFWIGELTLYHNSGFSRFGPNGAERTLGDMWHLPVNHGASGT</sequence>
<keyword evidence="2" id="KW-1185">Reference proteome</keyword>
<dbReference type="OrthoDB" id="9791827at2"/>
<proteinExistence type="predicted"/>
<evidence type="ECO:0000313" key="2">
    <source>
        <dbReference type="Proteomes" id="UP000198893"/>
    </source>
</evidence>
<organism evidence="1 2">
    <name type="scientific">Salinihabitans flavidus</name>
    <dbReference type="NCBI Taxonomy" id="569882"/>
    <lineage>
        <taxon>Bacteria</taxon>
        <taxon>Pseudomonadati</taxon>
        <taxon>Pseudomonadota</taxon>
        <taxon>Alphaproteobacteria</taxon>
        <taxon>Rhodobacterales</taxon>
        <taxon>Roseobacteraceae</taxon>
        <taxon>Salinihabitans</taxon>
    </lineage>
</organism>
<dbReference type="EMBL" id="FODS01000018">
    <property type="protein sequence ID" value="SEO99094.1"/>
    <property type="molecule type" value="Genomic_DNA"/>
</dbReference>
<dbReference type="RefSeq" id="WP_093119470.1">
    <property type="nucleotide sequence ID" value="NZ_FODS01000018.1"/>
</dbReference>
<protein>
    <submittedName>
        <fullName evidence="1">TupA-like ATPgrasp</fullName>
    </submittedName>
</protein>
<evidence type="ECO:0000313" key="1">
    <source>
        <dbReference type="EMBL" id="SEO99094.1"/>
    </source>
</evidence>
<reference evidence="1 2" key="1">
    <citation type="submission" date="2016-10" db="EMBL/GenBank/DDBJ databases">
        <authorList>
            <person name="de Groot N.N."/>
        </authorList>
    </citation>
    <scope>NUCLEOTIDE SEQUENCE [LARGE SCALE GENOMIC DNA]</scope>
    <source>
        <strain evidence="1 2">DSM 27842</strain>
    </source>
</reference>
<name>A0A1H8U8C7_9RHOB</name>
<dbReference type="AlphaFoldDB" id="A0A1H8U8C7"/>
<accession>A0A1H8U8C7</accession>
<gene>
    <name evidence="1" type="ORF">SAMN04490248_11877</name>
</gene>
<dbReference type="STRING" id="569882.SAMN04490248_11877"/>
<dbReference type="Proteomes" id="UP000198893">
    <property type="component" value="Unassembled WGS sequence"/>
</dbReference>
<dbReference type="InterPro" id="IPR029465">
    <property type="entry name" value="ATPgrasp_TupA"/>
</dbReference>
<dbReference type="Pfam" id="PF14305">
    <property type="entry name" value="ATPgrasp_TupA"/>
    <property type="match status" value="1"/>
</dbReference>